<gene>
    <name evidence="18" type="ORF">UFOPK3139_02809</name>
</gene>
<dbReference type="NCBIfam" id="TIGR02614">
    <property type="entry name" value="ftsW"/>
    <property type="match status" value="1"/>
</dbReference>
<dbReference type="EC" id="2.4.99.28" evidence="15"/>
<feature type="transmembrane region" description="Helical" evidence="17">
    <location>
        <begin position="61"/>
        <end position="77"/>
    </location>
</feature>
<dbReference type="AlphaFoldDB" id="A0A6J7AU60"/>
<keyword evidence="7 17" id="KW-0812">Transmembrane</keyword>
<dbReference type="EMBL" id="CAFABA010000167">
    <property type="protein sequence ID" value="CAB4836337.1"/>
    <property type="molecule type" value="Genomic_DNA"/>
</dbReference>
<dbReference type="GO" id="GO:0005886">
    <property type="term" value="C:plasma membrane"/>
    <property type="evidence" value="ECO:0007669"/>
    <property type="project" value="UniProtKB-SubCell"/>
</dbReference>
<dbReference type="Pfam" id="PF01098">
    <property type="entry name" value="FTSW_RODA_SPOVE"/>
    <property type="match status" value="1"/>
</dbReference>
<keyword evidence="5" id="KW-0328">Glycosyltransferase</keyword>
<evidence type="ECO:0000256" key="6">
    <source>
        <dbReference type="ARBA" id="ARBA00022679"/>
    </source>
</evidence>
<feature type="transmembrane region" description="Helical" evidence="17">
    <location>
        <begin position="196"/>
        <end position="214"/>
    </location>
</feature>
<dbReference type="GO" id="GO:0008955">
    <property type="term" value="F:peptidoglycan glycosyltransferase activity"/>
    <property type="evidence" value="ECO:0007669"/>
    <property type="project" value="UniProtKB-EC"/>
</dbReference>
<keyword evidence="9" id="KW-0573">Peptidoglycan synthesis</keyword>
<dbReference type="InterPro" id="IPR013437">
    <property type="entry name" value="FtsW"/>
</dbReference>
<proteinExistence type="predicted"/>
<keyword evidence="8" id="KW-0133">Cell shape</keyword>
<keyword evidence="4" id="KW-0132">Cell division</keyword>
<evidence type="ECO:0000256" key="15">
    <source>
        <dbReference type="ARBA" id="ARBA00044770"/>
    </source>
</evidence>
<accession>A0A6J7AU60</accession>
<keyword evidence="13" id="KW-0961">Cell wall biogenesis/degradation</keyword>
<organism evidence="18">
    <name type="scientific">freshwater metagenome</name>
    <dbReference type="NCBI Taxonomy" id="449393"/>
    <lineage>
        <taxon>unclassified sequences</taxon>
        <taxon>metagenomes</taxon>
        <taxon>ecological metagenomes</taxon>
    </lineage>
</organism>
<evidence type="ECO:0000256" key="9">
    <source>
        <dbReference type="ARBA" id="ARBA00022984"/>
    </source>
</evidence>
<feature type="transmembrane region" description="Helical" evidence="17">
    <location>
        <begin position="173"/>
        <end position="190"/>
    </location>
</feature>
<evidence type="ECO:0000256" key="8">
    <source>
        <dbReference type="ARBA" id="ARBA00022960"/>
    </source>
</evidence>
<comment type="pathway">
    <text evidence="2">Cell wall biogenesis; peptidoglycan biosynthesis.</text>
</comment>
<comment type="subcellular location">
    <subcellularLocation>
        <location evidence="1">Cell membrane</location>
        <topology evidence="1">Multi-pass membrane protein</topology>
    </subcellularLocation>
</comment>
<dbReference type="InterPro" id="IPR001182">
    <property type="entry name" value="FtsW/RodA"/>
</dbReference>
<evidence type="ECO:0000256" key="1">
    <source>
        <dbReference type="ARBA" id="ARBA00004651"/>
    </source>
</evidence>
<feature type="transmembrane region" description="Helical" evidence="17">
    <location>
        <begin position="147"/>
        <end position="166"/>
    </location>
</feature>
<dbReference type="GO" id="GO:0032153">
    <property type="term" value="C:cell division site"/>
    <property type="evidence" value="ECO:0007669"/>
    <property type="project" value="TreeGrafter"/>
</dbReference>
<evidence type="ECO:0000313" key="18">
    <source>
        <dbReference type="EMBL" id="CAB4836337.1"/>
    </source>
</evidence>
<name>A0A6J7AU60_9ZZZZ</name>
<dbReference type="PANTHER" id="PTHR30474:SF2">
    <property type="entry name" value="PEPTIDOGLYCAN GLYCOSYLTRANSFERASE FTSW-RELATED"/>
    <property type="match status" value="1"/>
</dbReference>
<feature type="transmembrane region" description="Helical" evidence="17">
    <location>
        <begin position="315"/>
        <end position="339"/>
    </location>
</feature>
<dbReference type="GO" id="GO:0009252">
    <property type="term" value="P:peptidoglycan biosynthetic process"/>
    <property type="evidence" value="ECO:0007669"/>
    <property type="project" value="UniProtKB-KW"/>
</dbReference>
<comment type="catalytic activity">
    <reaction evidence="16">
        <text>[GlcNAc-(1-&gt;4)-Mur2Ac(oyl-L-Ala-gamma-D-Glu-L-Lys-D-Ala-D-Ala)](n)-di-trans,octa-cis-undecaprenyl diphosphate + beta-D-GlcNAc-(1-&gt;4)-Mur2Ac(oyl-L-Ala-gamma-D-Glu-L-Lys-D-Ala-D-Ala)-di-trans,octa-cis-undecaprenyl diphosphate = [GlcNAc-(1-&gt;4)-Mur2Ac(oyl-L-Ala-gamma-D-Glu-L-Lys-D-Ala-D-Ala)](n+1)-di-trans,octa-cis-undecaprenyl diphosphate + di-trans,octa-cis-undecaprenyl diphosphate + H(+)</text>
        <dbReference type="Rhea" id="RHEA:23708"/>
        <dbReference type="Rhea" id="RHEA-COMP:9602"/>
        <dbReference type="Rhea" id="RHEA-COMP:9603"/>
        <dbReference type="ChEBI" id="CHEBI:15378"/>
        <dbReference type="ChEBI" id="CHEBI:58405"/>
        <dbReference type="ChEBI" id="CHEBI:60033"/>
        <dbReference type="ChEBI" id="CHEBI:78435"/>
        <dbReference type="EC" id="2.4.99.28"/>
    </reaction>
</comment>
<reference evidence="18" key="1">
    <citation type="submission" date="2020-05" db="EMBL/GenBank/DDBJ databases">
        <authorList>
            <person name="Chiriac C."/>
            <person name="Salcher M."/>
            <person name="Ghai R."/>
            <person name="Kavagutti S V."/>
        </authorList>
    </citation>
    <scope>NUCLEOTIDE SEQUENCE</scope>
</reference>
<feature type="transmembrane region" description="Helical" evidence="17">
    <location>
        <begin position="20"/>
        <end position="41"/>
    </location>
</feature>
<dbReference type="PANTHER" id="PTHR30474">
    <property type="entry name" value="CELL CYCLE PROTEIN"/>
    <property type="match status" value="1"/>
</dbReference>
<dbReference type="GO" id="GO:0015648">
    <property type="term" value="F:lipid-linked peptidoglycan transporter activity"/>
    <property type="evidence" value="ECO:0007669"/>
    <property type="project" value="TreeGrafter"/>
</dbReference>
<dbReference type="GO" id="GO:0008360">
    <property type="term" value="P:regulation of cell shape"/>
    <property type="evidence" value="ECO:0007669"/>
    <property type="project" value="UniProtKB-KW"/>
</dbReference>
<evidence type="ECO:0000256" key="5">
    <source>
        <dbReference type="ARBA" id="ARBA00022676"/>
    </source>
</evidence>
<keyword evidence="12" id="KW-0131">Cell cycle</keyword>
<dbReference type="GO" id="GO:0051301">
    <property type="term" value="P:cell division"/>
    <property type="evidence" value="ECO:0007669"/>
    <property type="project" value="UniProtKB-KW"/>
</dbReference>
<protein>
    <recommendedName>
        <fullName evidence="15">peptidoglycan glycosyltransferase</fullName>
        <ecNumber evidence="15">2.4.99.28</ecNumber>
    </recommendedName>
    <alternativeName>
        <fullName evidence="14">Peptidoglycan polymerase</fullName>
    </alternativeName>
</protein>
<keyword evidence="3" id="KW-1003">Cell membrane</keyword>
<sequence>MTTAALRLTGRPAGRRSSYFVALFIAVAVLSLFGLVMVLSASAANALRFEGSSWYYFRQQLAWLGIGTTAMVVAMRVDYRFWRRLTKPIMLTALALLTLVLKSRFGITVNGSTRWFGWGPVRLQPSEIAKIALILHCSDLLARRSNWRAGLVLSPVLASFGLVAVLLMLEPNLGTTIICAAIVLALLWSAGAPLKAFAGVAGTAATLTAILAVAEPYRMRRLVAFTDVWANRSDSGYQTVQSLIAVSNGGITGVGLGASRGKWGYLPYAHTDFIFSIIAEELGLIGSLSVIFLFLLIGVLGFAAASHAPDDFGHYVAIGITTWLLVQAFMNISVTLGLIPVTGVPLPFLSFGGSSLVVTMGAFGILLNIARQAR</sequence>
<keyword evidence="6" id="KW-0808">Transferase</keyword>
<evidence type="ECO:0000256" key="16">
    <source>
        <dbReference type="ARBA" id="ARBA00049902"/>
    </source>
</evidence>
<evidence type="ECO:0000256" key="7">
    <source>
        <dbReference type="ARBA" id="ARBA00022692"/>
    </source>
</evidence>
<evidence type="ECO:0000256" key="4">
    <source>
        <dbReference type="ARBA" id="ARBA00022618"/>
    </source>
</evidence>
<evidence type="ECO:0000256" key="17">
    <source>
        <dbReference type="SAM" id="Phobius"/>
    </source>
</evidence>
<feature type="transmembrane region" description="Helical" evidence="17">
    <location>
        <begin position="282"/>
        <end position="303"/>
    </location>
</feature>
<evidence type="ECO:0000256" key="2">
    <source>
        <dbReference type="ARBA" id="ARBA00004752"/>
    </source>
</evidence>
<evidence type="ECO:0000256" key="14">
    <source>
        <dbReference type="ARBA" id="ARBA00032370"/>
    </source>
</evidence>
<evidence type="ECO:0000256" key="13">
    <source>
        <dbReference type="ARBA" id="ARBA00023316"/>
    </source>
</evidence>
<keyword evidence="11 17" id="KW-0472">Membrane</keyword>
<keyword evidence="10 17" id="KW-1133">Transmembrane helix</keyword>
<evidence type="ECO:0000256" key="10">
    <source>
        <dbReference type="ARBA" id="ARBA00022989"/>
    </source>
</evidence>
<dbReference type="GO" id="GO:0071555">
    <property type="term" value="P:cell wall organization"/>
    <property type="evidence" value="ECO:0007669"/>
    <property type="project" value="UniProtKB-KW"/>
</dbReference>
<evidence type="ECO:0000256" key="3">
    <source>
        <dbReference type="ARBA" id="ARBA00022475"/>
    </source>
</evidence>
<evidence type="ECO:0000256" key="12">
    <source>
        <dbReference type="ARBA" id="ARBA00023306"/>
    </source>
</evidence>
<feature type="transmembrane region" description="Helical" evidence="17">
    <location>
        <begin position="346"/>
        <end position="370"/>
    </location>
</feature>
<evidence type="ECO:0000256" key="11">
    <source>
        <dbReference type="ARBA" id="ARBA00023136"/>
    </source>
</evidence>